<proteinExistence type="predicted"/>
<feature type="transmembrane region" description="Helical" evidence="1">
    <location>
        <begin position="6"/>
        <end position="29"/>
    </location>
</feature>
<sequence>MNLRIRIPVLMVISTIILCLMTNGCLTALSKNDKKNRPKTGLRQPTSLYYDFGDVLIPKELKIVQEPSFIYRTGGYACGLMILKGRVELTSLINFFSNNMVKDNWRLLSTFKSPRTLLLFQKDNRWCIITITEGRFTMSTEVAIWVAPTGAQAGTGTMGQPDGFSEALIN</sequence>
<keyword evidence="2" id="KW-0449">Lipoprotein</keyword>
<comment type="caution">
    <text evidence="2">The sequence shown here is derived from an EMBL/GenBank/DDBJ whole genome shotgun (WGS) entry which is preliminary data.</text>
</comment>
<name>A0A1V1PAQ0_9BACT</name>
<keyword evidence="1" id="KW-0472">Membrane</keyword>
<dbReference type="AlphaFoldDB" id="A0A1V1PAQ0"/>
<evidence type="ECO:0000313" key="3">
    <source>
        <dbReference type="Proteomes" id="UP000189670"/>
    </source>
</evidence>
<keyword evidence="1" id="KW-0812">Transmembrane</keyword>
<gene>
    <name evidence="2" type="ORF">OMM_02179</name>
</gene>
<accession>A0A1V1PAQ0</accession>
<dbReference type="EMBL" id="ATBP01000214">
    <property type="protein sequence ID" value="ETR71844.1"/>
    <property type="molecule type" value="Genomic_DNA"/>
</dbReference>
<evidence type="ECO:0000256" key="1">
    <source>
        <dbReference type="SAM" id="Phobius"/>
    </source>
</evidence>
<dbReference type="Proteomes" id="UP000189670">
    <property type="component" value="Unassembled WGS sequence"/>
</dbReference>
<evidence type="ECO:0000313" key="2">
    <source>
        <dbReference type="EMBL" id="ETR71844.1"/>
    </source>
</evidence>
<protein>
    <submittedName>
        <fullName evidence="2">Lipoprotein</fullName>
    </submittedName>
</protein>
<organism evidence="2 3">
    <name type="scientific">Candidatus Magnetoglobus multicellularis str. Araruama</name>
    <dbReference type="NCBI Taxonomy" id="890399"/>
    <lineage>
        <taxon>Bacteria</taxon>
        <taxon>Pseudomonadati</taxon>
        <taxon>Thermodesulfobacteriota</taxon>
        <taxon>Desulfobacteria</taxon>
        <taxon>Desulfobacterales</taxon>
        <taxon>Desulfobacteraceae</taxon>
        <taxon>Candidatus Magnetoglobus</taxon>
    </lineage>
</organism>
<reference evidence="3" key="1">
    <citation type="submission" date="2012-11" db="EMBL/GenBank/DDBJ databases">
        <authorList>
            <person name="Lucero-Rivera Y.E."/>
            <person name="Tovar-Ramirez D."/>
        </authorList>
    </citation>
    <scope>NUCLEOTIDE SEQUENCE [LARGE SCALE GENOMIC DNA]</scope>
    <source>
        <strain evidence="3">Araruama</strain>
    </source>
</reference>
<keyword evidence="1" id="KW-1133">Transmembrane helix</keyword>